<evidence type="ECO:0000313" key="1">
    <source>
        <dbReference type="EMBL" id="ONK55487.1"/>
    </source>
</evidence>
<dbReference type="Gramene" id="ONK55487">
    <property type="protein sequence ID" value="ONK55487"/>
    <property type="gene ID" value="A4U43_UnF2350"/>
</dbReference>
<dbReference type="GO" id="GO:0000462">
    <property type="term" value="P:maturation of SSU-rRNA from tricistronic rRNA transcript (SSU-rRNA, 5.8S rRNA, LSU-rRNA)"/>
    <property type="evidence" value="ECO:0007669"/>
    <property type="project" value="TreeGrafter"/>
</dbReference>
<dbReference type="GO" id="GO:0030686">
    <property type="term" value="C:90S preribosome"/>
    <property type="evidence" value="ECO:0007669"/>
    <property type="project" value="TreeGrafter"/>
</dbReference>
<reference evidence="2" key="1">
    <citation type="journal article" date="2017" name="Nat. Commun.">
        <title>The asparagus genome sheds light on the origin and evolution of a young Y chromosome.</title>
        <authorList>
            <person name="Harkess A."/>
            <person name="Zhou J."/>
            <person name="Xu C."/>
            <person name="Bowers J.E."/>
            <person name="Van der Hulst R."/>
            <person name="Ayyampalayam S."/>
            <person name="Mercati F."/>
            <person name="Riccardi P."/>
            <person name="McKain M.R."/>
            <person name="Kakrana A."/>
            <person name="Tang H."/>
            <person name="Ray J."/>
            <person name="Groenendijk J."/>
            <person name="Arikit S."/>
            <person name="Mathioni S.M."/>
            <person name="Nakano M."/>
            <person name="Shan H."/>
            <person name="Telgmann-Rauber A."/>
            <person name="Kanno A."/>
            <person name="Yue Z."/>
            <person name="Chen H."/>
            <person name="Li W."/>
            <person name="Chen Y."/>
            <person name="Xu X."/>
            <person name="Zhang Y."/>
            <person name="Luo S."/>
            <person name="Chen H."/>
            <person name="Gao J."/>
            <person name="Mao Z."/>
            <person name="Pires J.C."/>
            <person name="Luo M."/>
            <person name="Kudrna D."/>
            <person name="Wing R.A."/>
            <person name="Meyers B.C."/>
            <person name="Yi K."/>
            <person name="Kong H."/>
            <person name="Lavrijsen P."/>
            <person name="Sunseri F."/>
            <person name="Falavigna A."/>
            <person name="Ye Y."/>
            <person name="Leebens-Mack J.H."/>
            <person name="Chen G."/>
        </authorList>
    </citation>
    <scope>NUCLEOTIDE SEQUENCE [LARGE SCALE GENOMIC DNA]</scope>
    <source>
        <strain evidence="2">cv. DH0086</strain>
    </source>
</reference>
<accession>A0A1R3L785</accession>
<dbReference type="OrthoDB" id="31183at2759"/>
<gene>
    <name evidence="1" type="ORF">A4U43_UnF2350</name>
</gene>
<dbReference type="GO" id="GO:0034455">
    <property type="term" value="C:t-UTP complex"/>
    <property type="evidence" value="ECO:0007669"/>
    <property type="project" value="TreeGrafter"/>
</dbReference>
<dbReference type="AlphaFoldDB" id="A0A1R3L785"/>
<sequence>MIAYCNPYSCYHILDDPILQPPFFAQTSFELYCYHVKLFVLYALPCNFEDCTRHLTEDQDIGLIPLTQKKKKAKHGNASAVAKPKDVLSHKQWHLRALVLKSLYQCFLYDTTDLKFLDASNFEVLLKPIVSQIVVDPPSSADVLLDMPTVDEVDETLVLCLGQMAVTAHSDVLWKPLNHEVSIAPRSHKFVIGVIG</sequence>
<evidence type="ECO:0000313" key="2">
    <source>
        <dbReference type="Proteomes" id="UP000243459"/>
    </source>
</evidence>
<dbReference type="InterPro" id="IPR040191">
    <property type="entry name" value="UTP10"/>
</dbReference>
<dbReference type="PANTHER" id="PTHR13457">
    <property type="entry name" value="BAP28"/>
    <property type="match status" value="1"/>
</dbReference>
<name>A0A1R3L785_ASPOF</name>
<dbReference type="PANTHER" id="PTHR13457:SF1">
    <property type="entry name" value="HEAT REPEAT-CONTAINING PROTEIN 1"/>
    <property type="match status" value="1"/>
</dbReference>
<protein>
    <submittedName>
        <fullName evidence="1">Uncharacterized protein</fullName>
    </submittedName>
</protein>
<dbReference type="GO" id="GO:0032040">
    <property type="term" value="C:small-subunit processome"/>
    <property type="evidence" value="ECO:0007669"/>
    <property type="project" value="TreeGrafter"/>
</dbReference>
<dbReference type="GO" id="GO:0045943">
    <property type="term" value="P:positive regulation of transcription by RNA polymerase I"/>
    <property type="evidence" value="ECO:0007669"/>
    <property type="project" value="TreeGrafter"/>
</dbReference>
<keyword evidence="2" id="KW-1185">Reference proteome</keyword>
<dbReference type="EMBL" id="KV863416">
    <property type="protein sequence ID" value="ONK55487.1"/>
    <property type="molecule type" value="Genomic_DNA"/>
</dbReference>
<proteinExistence type="predicted"/>
<dbReference type="GO" id="GO:0030515">
    <property type="term" value="F:snoRNA binding"/>
    <property type="evidence" value="ECO:0007669"/>
    <property type="project" value="TreeGrafter"/>
</dbReference>
<organism evidence="1 2">
    <name type="scientific">Asparagus officinalis</name>
    <name type="common">Garden asparagus</name>
    <dbReference type="NCBI Taxonomy" id="4686"/>
    <lineage>
        <taxon>Eukaryota</taxon>
        <taxon>Viridiplantae</taxon>
        <taxon>Streptophyta</taxon>
        <taxon>Embryophyta</taxon>
        <taxon>Tracheophyta</taxon>
        <taxon>Spermatophyta</taxon>
        <taxon>Magnoliopsida</taxon>
        <taxon>Liliopsida</taxon>
        <taxon>Asparagales</taxon>
        <taxon>Asparagaceae</taxon>
        <taxon>Asparagoideae</taxon>
        <taxon>Asparagus</taxon>
    </lineage>
</organism>
<dbReference type="Proteomes" id="UP000243459">
    <property type="component" value="Unassembled WGS sequence"/>
</dbReference>